<evidence type="ECO:0000256" key="6">
    <source>
        <dbReference type="ARBA" id="ARBA00022771"/>
    </source>
</evidence>
<accession>A0A9D5C878</accession>
<dbReference type="OrthoDB" id="9984778at2759"/>
<dbReference type="PANTHER" id="PTHR46913:SF22">
    <property type="entry name" value="RING-TYPE E3 UBIQUITIN TRANSFERASE"/>
    <property type="match status" value="1"/>
</dbReference>
<feature type="compositionally biased region" description="Low complexity" evidence="10">
    <location>
        <begin position="1"/>
        <end position="15"/>
    </location>
</feature>
<keyword evidence="11" id="KW-1133">Transmembrane helix</keyword>
<reference evidence="13" key="1">
    <citation type="submission" date="2021-03" db="EMBL/GenBank/DDBJ databases">
        <authorList>
            <person name="Li Z."/>
            <person name="Yang C."/>
        </authorList>
    </citation>
    <scope>NUCLEOTIDE SEQUENCE</scope>
    <source>
        <strain evidence="13">Dzin_1.0</strain>
        <tissue evidence="13">Leaf</tissue>
    </source>
</reference>
<evidence type="ECO:0000313" key="14">
    <source>
        <dbReference type="Proteomes" id="UP001085076"/>
    </source>
</evidence>
<evidence type="ECO:0000259" key="12">
    <source>
        <dbReference type="PROSITE" id="PS50089"/>
    </source>
</evidence>
<evidence type="ECO:0000256" key="8">
    <source>
        <dbReference type="ARBA" id="ARBA00022833"/>
    </source>
</evidence>
<comment type="pathway">
    <text evidence="2">Protein modification; protein ubiquitination.</text>
</comment>
<gene>
    <name evidence="13" type="ORF">J5N97_025025</name>
</gene>
<feature type="region of interest" description="Disordered" evidence="10">
    <location>
        <begin position="1"/>
        <end position="24"/>
    </location>
</feature>
<keyword evidence="6 9" id="KW-0863">Zinc-finger</keyword>
<dbReference type="Pfam" id="PF13639">
    <property type="entry name" value="zf-RING_2"/>
    <property type="match status" value="1"/>
</dbReference>
<keyword evidence="14" id="KW-1185">Reference proteome</keyword>
<dbReference type="InterPro" id="IPR044600">
    <property type="entry name" value="ATL1/ATL16-like"/>
</dbReference>
<dbReference type="InterPro" id="IPR001841">
    <property type="entry name" value="Znf_RING"/>
</dbReference>
<keyword evidence="5" id="KW-0479">Metal-binding</keyword>
<feature type="domain" description="RING-type" evidence="12">
    <location>
        <begin position="107"/>
        <end position="149"/>
    </location>
</feature>
<evidence type="ECO:0000256" key="9">
    <source>
        <dbReference type="PROSITE-ProRule" id="PRU00175"/>
    </source>
</evidence>
<dbReference type="GO" id="GO:0061630">
    <property type="term" value="F:ubiquitin protein ligase activity"/>
    <property type="evidence" value="ECO:0007669"/>
    <property type="project" value="UniProtKB-EC"/>
</dbReference>
<dbReference type="PROSITE" id="PS50089">
    <property type="entry name" value="ZF_RING_2"/>
    <property type="match status" value="1"/>
</dbReference>
<dbReference type="InterPro" id="IPR013083">
    <property type="entry name" value="Znf_RING/FYVE/PHD"/>
</dbReference>
<dbReference type="Gene3D" id="3.30.40.10">
    <property type="entry name" value="Zinc/RING finger domain, C3HC4 (zinc finger)"/>
    <property type="match status" value="1"/>
</dbReference>
<feature type="transmembrane region" description="Helical" evidence="11">
    <location>
        <begin position="33"/>
        <end position="57"/>
    </location>
</feature>
<protein>
    <recommendedName>
        <fullName evidence="3">RING-type E3 ubiquitin transferase</fullName>
        <ecNumber evidence="3">2.3.2.27</ecNumber>
    </recommendedName>
</protein>
<evidence type="ECO:0000256" key="2">
    <source>
        <dbReference type="ARBA" id="ARBA00004906"/>
    </source>
</evidence>
<dbReference type="GO" id="GO:0016567">
    <property type="term" value="P:protein ubiquitination"/>
    <property type="evidence" value="ECO:0007669"/>
    <property type="project" value="InterPro"/>
</dbReference>
<dbReference type="PANTHER" id="PTHR46913">
    <property type="entry name" value="RING-H2 FINGER PROTEIN ATL16"/>
    <property type="match status" value="1"/>
</dbReference>
<evidence type="ECO:0000256" key="11">
    <source>
        <dbReference type="SAM" id="Phobius"/>
    </source>
</evidence>
<name>A0A9D5C878_9LILI</name>
<keyword evidence="8" id="KW-0862">Zinc</keyword>
<proteinExistence type="predicted"/>
<evidence type="ECO:0000256" key="4">
    <source>
        <dbReference type="ARBA" id="ARBA00022679"/>
    </source>
</evidence>
<evidence type="ECO:0000256" key="5">
    <source>
        <dbReference type="ARBA" id="ARBA00022723"/>
    </source>
</evidence>
<reference evidence="13" key="2">
    <citation type="journal article" date="2022" name="Hortic Res">
        <title>The genome of Dioscorea zingiberensis sheds light on the biosynthesis, origin and evolution of the medicinally important diosgenin saponins.</title>
        <authorList>
            <person name="Li Y."/>
            <person name="Tan C."/>
            <person name="Li Z."/>
            <person name="Guo J."/>
            <person name="Li S."/>
            <person name="Chen X."/>
            <person name="Wang C."/>
            <person name="Dai X."/>
            <person name="Yang H."/>
            <person name="Song W."/>
            <person name="Hou L."/>
            <person name="Xu J."/>
            <person name="Tong Z."/>
            <person name="Xu A."/>
            <person name="Yuan X."/>
            <person name="Wang W."/>
            <person name="Yang Q."/>
            <person name="Chen L."/>
            <person name="Sun Z."/>
            <person name="Wang K."/>
            <person name="Pan B."/>
            <person name="Chen J."/>
            <person name="Bao Y."/>
            <person name="Liu F."/>
            <person name="Qi X."/>
            <person name="Gang D.R."/>
            <person name="Wen J."/>
            <person name="Li J."/>
        </authorList>
    </citation>
    <scope>NUCLEOTIDE SEQUENCE</scope>
    <source>
        <strain evidence="13">Dzin_1.0</strain>
    </source>
</reference>
<dbReference type="AlphaFoldDB" id="A0A9D5C878"/>
<dbReference type="Proteomes" id="UP001085076">
    <property type="component" value="Miscellaneous, Linkage group lg07"/>
</dbReference>
<evidence type="ECO:0000313" key="13">
    <source>
        <dbReference type="EMBL" id="KAJ0968108.1"/>
    </source>
</evidence>
<evidence type="ECO:0000256" key="7">
    <source>
        <dbReference type="ARBA" id="ARBA00022786"/>
    </source>
</evidence>
<dbReference type="EC" id="2.3.2.27" evidence="3"/>
<keyword evidence="4" id="KW-0808">Transferase</keyword>
<evidence type="ECO:0000256" key="3">
    <source>
        <dbReference type="ARBA" id="ARBA00012483"/>
    </source>
</evidence>
<comment type="caution">
    <text evidence="13">The sequence shown here is derived from an EMBL/GenBank/DDBJ whole genome shotgun (WGS) entry which is preliminary data.</text>
</comment>
<dbReference type="SMART" id="SM00184">
    <property type="entry name" value="RING"/>
    <property type="match status" value="1"/>
</dbReference>
<comment type="catalytic activity">
    <reaction evidence="1">
        <text>S-ubiquitinyl-[E2 ubiquitin-conjugating enzyme]-L-cysteine + [acceptor protein]-L-lysine = [E2 ubiquitin-conjugating enzyme]-L-cysteine + N(6)-ubiquitinyl-[acceptor protein]-L-lysine.</text>
        <dbReference type="EC" id="2.3.2.27"/>
    </reaction>
</comment>
<dbReference type="EMBL" id="JAGGNH010000007">
    <property type="protein sequence ID" value="KAJ0968108.1"/>
    <property type="molecule type" value="Genomic_DNA"/>
</dbReference>
<evidence type="ECO:0000256" key="10">
    <source>
        <dbReference type="SAM" id="MobiDB-lite"/>
    </source>
</evidence>
<keyword evidence="11" id="KW-0472">Membrane</keyword>
<dbReference type="GO" id="GO:0008270">
    <property type="term" value="F:zinc ion binding"/>
    <property type="evidence" value="ECO:0007669"/>
    <property type="project" value="UniProtKB-KW"/>
</dbReference>
<sequence>MAITNHTTTTINNHTQHLSSPPPPFNYNHDPTFSPLLIVISSGVLAAFLAISCYSIISKYCLNTTNTNTNQQEQNSSTSSGLDKSIMEKIMPHSYKLSDAPIIGTECAVCLAEFSDSESLRCLPHCGHAFHIPCIDSWLKLHANCPVCRACIVSTTSVAIITNEGETSVRNSDVDIV</sequence>
<organism evidence="13 14">
    <name type="scientific">Dioscorea zingiberensis</name>
    <dbReference type="NCBI Taxonomy" id="325984"/>
    <lineage>
        <taxon>Eukaryota</taxon>
        <taxon>Viridiplantae</taxon>
        <taxon>Streptophyta</taxon>
        <taxon>Embryophyta</taxon>
        <taxon>Tracheophyta</taxon>
        <taxon>Spermatophyta</taxon>
        <taxon>Magnoliopsida</taxon>
        <taxon>Liliopsida</taxon>
        <taxon>Dioscoreales</taxon>
        <taxon>Dioscoreaceae</taxon>
        <taxon>Dioscorea</taxon>
    </lineage>
</organism>
<keyword evidence="7" id="KW-0833">Ubl conjugation pathway</keyword>
<dbReference type="SUPFAM" id="SSF57850">
    <property type="entry name" value="RING/U-box"/>
    <property type="match status" value="1"/>
</dbReference>
<keyword evidence="11" id="KW-0812">Transmembrane</keyword>
<evidence type="ECO:0000256" key="1">
    <source>
        <dbReference type="ARBA" id="ARBA00000900"/>
    </source>
</evidence>